<dbReference type="eggNOG" id="COG5002">
    <property type="taxonomic scope" value="Bacteria"/>
</dbReference>
<dbReference type="InterPro" id="IPR013656">
    <property type="entry name" value="PAS_4"/>
</dbReference>
<dbReference type="EMBL" id="CP002629">
    <property type="protein sequence ID" value="AEB09634.1"/>
    <property type="molecule type" value="Genomic_DNA"/>
</dbReference>
<dbReference type="InterPro" id="IPR000014">
    <property type="entry name" value="PAS"/>
</dbReference>
<organism evidence="12 13">
    <name type="scientific">Desulfobacca acetoxidans (strain ATCC 700848 / DSM 11109 / ASRB2)</name>
    <dbReference type="NCBI Taxonomy" id="880072"/>
    <lineage>
        <taxon>Bacteria</taxon>
        <taxon>Pseudomonadati</taxon>
        <taxon>Thermodesulfobacteriota</taxon>
        <taxon>Desulfobaccia</taxon>
        <taxon>Desulfobaccales</taxon>
        <taxon>Desulfobaccaceae</taxon>
        <taxon>Desulfobacca</taxon>
    </lineage>
</organism>
<reference evidence="12 13" key="1">
    <citation type="journal article" date="2011" name="Stand. Genomic Sci.">
        <title>Complete genome sequence of the acetate-degrading sulfate reducer Desulfobacca acetoxidans type strain (ASRB2).</title>
        <authorList>
            <person name="Goker M."/>
            <person name="Teshima H."/>
            <person name="Lapidus A."/>
            <person name="Nolan M."/>
            <person name="Lucas S."/>
            <person name="Hammon N."/>
            <person name="Deshpande S."/>
            <person name="Cheng J.F."/>
            <person name="Tapia R."/>
            <person name="Han C."/>
            <person name="Goodwin L."/>
            <person name="Pitluck S."/>
            <person name="Huntemann M."/>
            <person name="Liolios K."/>
            <person name="Ivanova N."/>
            <person name="Pagani I."/>
            <person name="Mavromatis K."/>
            <person name="Ovchinikova G."/>
            <person name="Pati A."/>
            <person name="Chen A."/>
            <person name="Palaniappan K."/>
            <person name="Land M."/>
            <person name="Hauser L."/>
            <person name="Brambilla E.M."/>
            <person name="Rohde M."/>
            <person name="Spring S."/>
            <person name="Detter J.C."/>
            <person name="Woyke T."/>
            <person name="Bristow J."/>
            <person name="Eisen J.A."/>
            <person name="Markowitz V."/>
            <person name="Hugenholtz P."/>
            <person name="Kyrpides N.C."/>
            <person name="Klenk H.P."/>
        </authorList>
    </citation>
    <scope>NUCLEOTIDE SEQUENCE [LARGE SCALE GENOMIC DNA]</scope>
    <source>
        <strain evidence="13">ATCC 700848 / DSM 11109 / ASRB2</strain>
    </source>
</reference>
<dbReference type="InterPro" id="IPR035965">
    <property type="entry name" value="PAS-like_dom_sf"/>
</dbReference>
<dbReference type="InterPro" id="IPR000700">
    <property type="entry name" value="PAS-assoc_C"/>
</dbReference>
<dbReference type="CDD" id="cd00082">
    <property type="entry name" value="HisKA"/>
    <property type="match status" value="1"/>
</dbReference>
<dbReference type="InterPro" id="IPR036097">
    <property type="entry name" value="HisK_dim/P_sf"/>
</dbReference>
<evidence type="ECO:0000313" key="12">
    <source>
        <dbReference type="EMBL" id="AEB09634.1"/>
    </source>
</evidence>
<evidence type="ECO:0000256" key="6">
    <source>
        <dbReference type="ARBA" id="ARBA00022777"/>
    </source>
</evidence>
<evidence type="ECO:0000259" key="11">
    <source>
        <dbReference type="PROSITE" id="PS50113"/>
    </source>
</evidence>
<evidence type="ECO:0000256" key="2">
    <source>
        <dbReference type="ARBA" id="ARBA00012438"/>
    </source>
</evidence>
<evidence type="ECO:0000256" key="7">
    <source>
        <dbReference type="ARBA" id="ARBA00022840"/>
    </source>
</evidence>
<dbReference type="PANTHER" id="PTHR43065">
    <property type="entry name" value="SENSOR HISTIDINE KINASE"/>
    <property type="match status" value="1"/>
</dbReference>
<dbReference type="Gene3D" id="3.30.450.20">
    <property type="entry name" value="PAS domain"/>
    <property type="match status" value="2"/>
</dbReference>
<dbReference type="GO" id="GO:0006355">
    <property type="term" value="P:regulation of DNA-templated transcription"/>
    <property type="evidence" value="ECO:0007669"/>
    <property type="project" value="InterPro"/>
</dbReference>
<evidence type="ECO:0000256" key="4">
    <source>
        <dbReference type="ARBA" id="ARBA00022679"/>
    </source>
</evidence>
<protein>
    <recommendedName>
        <fullName evidence="2">histidine kinase</fullName>
        <ecNumber evidence="2">2.7.13.3</ecNumber>
    </recommendedName>
</protein>
<comment type="catalytic activity">
    <reaction evidence="1">
        <text>ATP + protein L-histidine = ADP + protein N-phospho-L-histidine.</text>
        <dbReference type="EC" id="2.7.13.3"/>
    </reaction>
</comment>
<keyword evidence="6 12" id="KW-0418">Kinase</keyword>
<dbReference type="Gene3D" id="1.10.287.130">
    <property type="match status" value="1"/>
</dbReference>
<dbReference type="Pfam" id="PF08448">
    <property type="entry name" value="PAS_4"/>
    <property type="match status" value="1"/>
</dbReference>
<keyword evidence="3" id="KW-0597">Phosphoprotein</keyword>
<dbReference type="OrthoDB" id="5416062at2"/>
<dbReference type="SMART" id="SM00091">
    <property type="entry name" value="PAS"/>
    <property type="match status" value="2"/>
</dbReference>
<dbReference type="InterPro" id="IPR004358">
    <property type="entry name" value="Sig_transdc_His_kin-like_C"/>
</dbReference>
<keyword evidence="13" id="KW-1185">Reference proteome</keyword>
<sequence length="492" mass="55376">MEAEVFPINHGLELQRYQTLYEMLLEAIPSSVLLINQDLRIVSVNRNFLEKNRRTISDTIGHRLDEVFPAIIIDQMDFPGRIRQVFEQNFRVKGERMTYRAPGIPLRIYYYSILPFSWQGVVELAMLLMEDVTEQVRLSEEVRRVERHLALVVESAQDIVLSTDMEGRILTWNTAAERLSGFTLYQVRGRNFFDFCVCDDPAEIRNVFSNLQAGQEAQMSEWDLKTNHGGRIPVAWIFSPMRDLISKTAGVVAVGRDLTERRQLEAQLLQSQKLAALGVMAGGIAHEIRNPLAVCSSAAQFIMQGDVTPEFRQQCAEKIHRGIQRASMIIENLLRFARPSMKTDLKKINLTYLLSETLSLVTNQARIQKIELRAQLPEYAIIINGMEGLLQQAFMNLLLNAIRAVPDGGVIDITLKKIGAEAWIAIKDTGHGIEPSDLNNIFDPFYTTAPVGQGSGLGLSICYSIIKQHFGAITVDSQKGEGSTFVVKLPIL</sequence>
<dbReference type="GO" id="GO:0005524">
    <property type="term" value="F:ATP binding"/>
    <property type="evidence" value="ECO:0007669"/>
    <property type="project" value="UniProtKB-KW"/>
</dbReference>
<feature type="domain" description="PAC" evidence="11">
    <location>
        <begin position="218"/>
        <end position="270"/>
    </location>
</feature>
<dbReference type="STRING" id="880072.Desac_1794"/>
<dbReference type="SUPFAM" id="SSF55874">
    <property type="entry name" value="ATPase domain of HSP90 chaperone/DNA topoisomerase II/histidine kinase"/>
    <property type="match status" value="1"/>
</dbReference>
<evidence type="ECO:0000313" key="13">
    <source>
        <dbReference type="Proteomes" id="UP000000483"/>
    </source>
</evidence>
<dbReference type="SMART" id="SM00387">
    <property type="entry name" value="HATPase_c"/>
    <property type="match status" value="1"/>
</dbReference>
<dbReference type="EC" id="2.7.13.3" evidence="2"/>
<dbReference type="Pfam" id="PF00989">
    <property type="entry name" value="PAS"/>
    <property type="match status" value="1"/>
</dbReference>
<evidence type="ECO:0000256" key="1">
    <source>
        <dbReference type="ARBA" id="ARBA00000085"/>
    </source>
</evidence>
<proteinExistence type="predicted"/>
<dbReference type="NCBIfam" id="TIGR00229">
    <property type="entry name" value="sensory_box"/>
    <property type="match status" value="1"/>
</dbReference>
<dbReference type="InterPro" id="IPR036890">
    <property type="entry name" value="HATPase_C_sf"/>
</dbReference>
<accession>F2NI08</accession>
<dbReference type="GO" id="GO:0000155">
    <property type="term" value="F:phosphorelay sensor kinase activity"/>
    <property type="evidence" value="ECO:0007669"/>
    <property type="project" value="InterPro"/>
</dbReference>
<dbReference type="KEGG" id="dao:Desac_1794"/>
<dbReference type="Proteomes" id="UP000000483">
    <property type="component" value="Chromosome"/>
</dbReference>
<dbReference type="InterPro" id="IPR003661">
    <property type="entry name" value="HisK_dim/P_dom"/>
</dbReference>
<evidence type="ECO:0000259" key="10">
    <source>
        <dbReference type="PROSITE" id="PS50112"/>
    </source>
</evidence>
<keyword evidence="5" id="KW-0547">Nucleotide-binding</keyword>
<feature type="domain" description="PAS" evidence="10">
    <location>
        <begin position="145"/>
        <end position="215"/>
    </location>
</feature>
<dbReference type="PROSITE" id="PS50112">
    <property type="entry name" value="PAS"/>
    <property type="match status" value="1"/>
</dbReference>
<evidence type="ECO:0000256" key="8">
    <source>
        <dbReference type="ARBA" id="ARBA00023012"/>
    </source>
</evidence>
<dbReference type="SUPFAM" id="SSF55785">
    <property type="entry name" value="PYP-like sensor domain (PAS domain)"/>
    <property type="match status" value="2"/>
</dbReference>
<dbReference type="InterPro" id="IPR005467">
    <property type="entry name" value="His_kinase_dom"/>
</dbReference>
<dbReference type="InterPro" id="IPR013767">
    <property type="entry name" value="PAS_fold"/>
</dbReference>
<evidence type="ECO:0000259" key="9">
    <source>
        <dbReference type="PROSITE" id="PS50109"/>
    </source>
</evidence>
<dbReference type="HOGENOM" id="CLU_000445_114_39_7"/>
<dbReference type="PROSITE" id="PS50113">
    <property type="entry name" value="PAC"/>
    <property type="match status" value="1"/>
</dbReference>
<keyword evidence="7" id="KW-0067">ATP-binding</keyword>
<dbReference type="PRINTS" id="PR00344">
    <property type="entry name" value="BCTRLSENSOR"/>
</dbReference>
<dbReference type="SUPFAM" id="SSF47384">
    <property type="entry name" value="Homodimeric domain of signal transducing histidine kinase"/>
    <property type="match status" value="1"/>
</dbReference>
<dbReference type="Pfam" id="PF02518">
    <property type="entry name" value="HATPase_c"/>
    <property type="match status" value="1"/>
</dbReference>
<dbReference type="InterPro" id="IPR003594">
    <property type="entry name" value="HATPase_dom"/>
</dbReference>
<evidence type="ECO:0000256" key="3">
    <source>
        <dbReference type="ARBA" id="ARBA00022553"/>
    </source>
</evidence>
<dbReference type="Gene3D" id="3.30.565.10">
    <property type="entry name" value="Histidine kinase-like ATPase, C-terminal domain"/>
    <property type="match status" value="1"/>
</dbReference>
<gene>
    <name evidence="12" type="ordered locus">Desac_1794</name>
</gene>
<dbReference type="Pfam" id="PF00512">
    <property type="entry name" value="HisKA"/>
    <property type="match status" value="1"/>
</dbReference>
<evidence type="ECO:0000256" key="5">
    <source>
        <dbReference type="ARBA" id="ARBA00022741"/>
    </source>
</evidence>
<feature type="domain" description="Histidine kinase" evidence="9">
    <location>
        <begin position="283"/>
        <end position="492"/>
    </location>
</feature>
<dbReference type="PROSITE" id="PS50109">
    <property type="entry name" value="HIS_KIN"/>
    <property type="match status" value="1"/>
</dbReference>
<keyword evidence="4" id="KW-0808">Transferase</keyword>
<dbReference type="PANTHER" id="PTHR43065:SF10">
    <property type="entry name" value="PEROXIDE STRESS-ACTIVATED HISTIDINE KINASE MAK3"/>
    <property type="match status" value="1"/>
</dbReference>
<dbReference type="AlphaFoldDB" id="F2NI08"/>
<dbReference type="SMART" id="SM00388">
    <property type="entry name" value="HisKA"/>
    <property type="match status" value="1"/>
</dbReference>
<keyword evidence="8" id="KW-0902">Two-component regulatory system</keyword>
<name>F2NI08_DESAR</name>
<dbReference type="CDD" id="cd00130">
    <property type="entry name" value="PAS"/>
    <property type="match status" value="1"/>
</dbReference>
<dbReference type="RefSeq" id="WP_013706743.1">
    <property type="nucleotide sequence ID" value="NC_015388.1"/>
</dbReference>
<reference evidence="13" key="2">
    <citation type="submission" date="2011-03" db="EMBL/GenBank/DDBJ databases">
        <title>The complete genome of Desulfobacca acetoxidans DSM 11109.</title>
        <authorList>
            <consortium name="US DOE Joint Genome Institute (JGI-PGF)"/>
            <person name="Lucas S."/>
            <person name="Copeland A."/>
            <person name="Lapidus A."/>
            <person name="Bruce D."/>
            <person name="Goodwin L."/>
            <person name="Pitluck S."/>
            <person name="Peters L."/>
            <person name="Kyrpides N."/>
            <person name="Mavromatis K."/>
            <person name="Ivanova N."/>
            <person name="Ovchinnikova G."/>
            <person name="Teshima H."/>
            <person name="Detter J.C."/>
            <person name="Han C."/>
            <person name="Land M."/>
            <person name="Hauser L."/>
            <person name="Markowitz V."/>
            <person name="Cheng J.-F."/>
            <person name="Hugenholtz P."/>
            <person name="Woyke T."/>
            <person name="Wu D."/>
            <person name="Spring S."/>
            <person name="Schueler E."/>
            <person name="Brambilla E."/>
            <person name="Klenk H.-P."/>
            <person name="Eisen J.A."/>
        </authorList>
    </citation>
    <scope>NUCLEOTIDE SEQUENCE [LARGE SCALE GENOMIC DNA]</scope>
    <source>
        <strain evidence="13">ATCC 700848 / DSM 11109 / ASRB2</strain>
    </source>
</reference>